<evidence type="ECO:0000313" key="1">
    <source>
        <dbReference type="EMBL" id="RZU66022.1"/>
    </source>
</evidence>
<evidence type="ECO:0000313" key="2">
    <source>
        <dbReference type="Proteomes" id="UP000291483"/>
    </source>
</evidence>
<comment type="caution">
    <text evidence="1">The sequence shown here is derived from an EMBL/GenBank/DDBJ whole genome shotgun (WGS) entry which is preliminary data.</text>
</comment>
<dbReference type="OrthoDB" id="5100191at2"/>
<name>A0A4Q8AN26_9MICO</name>
<protein>
    <submittedName>
        <fullName evidence="1">Uncharacterized protein</fullName>
    </submittedName>
</protein>
<accession>A0A4Q8AN26</accession>
<dbReference type="Proteomes" id="UP000291483">
    <property type="component" value="Unassembled WGS sequence"/>
</dbReference>
<dbReference type="EMBL" id="SHLC01000001">
    <property type="protein sequence ID" value="RZU66022.1"/>
    <property type="molecule type" value="Genomic_DNA"/>
</dbReference>
<gene>
    <name evidence="1" type="ORF">EV379_2367</name>
</gene>
<reference evidence="1 2" key="1">
    <citation type="submission" date="2019-02" db="EMBL/GenBank/DDBJ databases">
        <title>Sequencing the genomes of 1000 actinobacteria strains.</title>
        <authorList>
            <person name="Klenk H.-P."/>
        </authorList>
    </citation>
    <scope>NUCLEOTIDE SEQUENCE [LARGE SCALE GENOMIC DNA]</scope>
    <source>
        <strain evidence="1 2">DSM 18319</strain>
    </source>
</reference>
<proteinExistence type="predicted"/>
<dbReference type="RefSeq" id="WP_130506277.1">
    <property type="nucleotide sequence ID" value="NZ_SHLC01000001.1"/>
</dbReference>
<keyword evidence="2" id="KW-1185">Reference proteome</keyword>
<dbReference type="AlphaFoldDB" id="A0A4Q8AN26"/>
<organism evidence="1 2">
    <name type="scientific">Microterricola gilva</name>
    <dbReference type="NCBI Taxonomy" id="393267"/>
    <lineage>
        <taxon>Bacteria</taxon>
        <taxon>Bacillati</taxon>
        <taxon>Actinomycetota</taxon>
        <taxon>Actinomycetes</taxon>
        <taxon>Micrococcales</taxon>
        <taxon>Microbacteriaceae</taxon>
        <taxon>Microterricola</taxon>
    </lineage>
</organism>
<sequence>MSIDSSYEKPEEKDPGRPLEEIFADASKRARISFRHSWERAELVAQTVSQLDERFITLADSLSTIEAPAFAAHHLASDQGMMHTLSLNTQGSSDRLFIAVPPYDTAWTTFQPPGAAGTQARGPSADKTRGSMSIDLIETYVDRPVAEDGWMYAGAGIGVWFKPKSPSTYVRVSALTSYDYDWADSSSLQVAHNRAQICKLVLRWVGPGQLETVLDRRDQLWNDGTGWYEDHSDSQNGYWSNQDYFWASSNEWYLVWIWCNGGIDFATKTTFGSSKARQTWRVRVPLIVFEEWA</sequence>